<evidence type="ECO:0000313" key="3">
    <source>
        <dbReference type="Proteomes" id="UP000287651"/>
    </source>
</evidence>
<comment type="caution">
    <text evidence="2">The sequence shown here is derived from an EMBL/GenBank/DDBJ whole genome shotgun (WGS) entry which is preliminary data.</text>
</comment>
<dbReference type="EMBL" id="AMZH03007648">
    <property type="protein sequence ID" value="RRT60773.1"/>
    <property type="molecule type" value="Genomic_DNA"/>
</dbReference>
<evidence type="ECO:0000313" key="2">
    <source>
        <dbReference type="EMBL" id="RRT60773.1"/>
    </source>
</evidence>
<name>A0A426ZA24_ENSVE</name>
<dbReference type="InterPro" id="IPR005162">
    <property type="entry name" value="Retrotrans_gag_dom"/>
</dbReference>
<feature type="non-terminal residue" evidence="2">
    <location>
        <position position="1"/>
    </location>
</feature>
<gene>
    <name evidence="2" type="ORF">B296_00028187</name>
</gene>
<reference evidence="2 3" key="1">
    <citation type="journal article" date="2014" name="Agronomy (Basel)">
        <title>A Draft Genome Sequence for Ensete ventricosum, the Drought-Tolerant Tree Against Hunger.</title>
        <authorList>
            <person name="Harrison J."/>
            <person name="Moore K.A."/>
            <person name="Paszkiewicz K."/>
            <person name="Jones T."/>
            <person name="Grant M."/>
            <person name="Ambacheew D."/>
            <person name="Muzemil S."/>
            <person name="Studholme D.J."/>
        </authorList>
    </citation>
    <scope>NUCLEOTIDE SEQUENCE [LARGE SCALE GENOMIC DNA]</scope>
</reference>
<dbReference type="Pfam" id="PF03732">
    <property type="entry name" value="Retrotrans_gag"/>
    <property type="match status" value="1"/>
</dbReference>
<dbReference type="AlphaFoldDB" id="A0A426ZA24"/>
<evidence type="ECO:0000259" key="1">
    <source>
        <dbReference type="Pfam" id="PF03732"/>
    </source>
</evidence>
<dbReference type="PANTHER" id="PTHR33223">
    <property type="entry name" value="CCHC-TYPE DOMAIN-CONTAINING PROTEIN"/>
    <property type="match status" value="1"/>
</dbReference>
<proteinExistence type="predicted"/>
<sequence length="162" mass="17915">IATAQSVSYPRGSSPTTPELDTLSSEFIKELWEGSKGGSPFVSEIQDKPIPINFRLHSLESYDCSSDPAEHIAAFYTQMTLYDIVDTLMSCAFPTTLRGLARMWYSWLMPSSISSFNQLAMEFELNFLASTQLRPTAASFLGLSQGSEESLPKFVGCFATEI</sequence>
<accession>A0A426ZA24</accession>
<dbReference type="Proteomes" id="UP000287651">
    <property type="component" value="Unassembled WGS sequence"/>
</dbReference>
<organism evidence="2 3">
    <name type="scientific">Ensete ventricosum</name>
    <name type="common">Abyssinian banana</name>
    <name type="synonym">Musa ensete</name>
    <dbReference type="NCBI Taxonomy" id="4639"/>
    <lineage>
        <taxon>Eukaryota</taxon>
        <taxon>Viridiplantae</taxon>
        <taxon>Streptophyta</taxon>
        <taxon>Embryophyta</taxon>
        <taxon>Tracheophyta</taxon>
        <taxon>Spermatophyta</taxon>
        <taxon>Magnoliopsida</taxon>
        <taxon>Liliopsida</taxon>
        <taxon>Zingiberales</taxon>
        <taxon>Musaceae</taxon>
        <taxon>Ensete</taxon>
    </lineage>
</organism>
<feature type="domain" description="Retrotransposon gag" evidence="1">
    <location>
        <begin position="92"/>
        <end position="158"/>
    </location>
</feature>
<dbReference type="PANTHER" id="PTHR33223:SF10">
    <property type="entry name" value="AMINOTRANSFERASE-LIKE PLANT MOBILE DOMAIN-CONTAINING PROTEIN"/>
    <property type="match status" value="1"/>
</dbReference>
<protein>
    <recommendedName>
        <fullName evidence="1">Retrotransposon gag domain-containing protein</fullName>
    </recommendedName>
</protein>